<evidence type="ECO:0000313" key="1">
    <source>
        <dbReference type="EMBL" id="CAL0305064.1"/>
    </source>
</evidence>
<gene>
    <name evidence="1" type="ORF">LLUT_LOCUS6124</name>
</gene>
<protein>
    <submittedName>
        <fullName evidence="1">Uncharacterized protein</fullName>
    </submittedName>
</protein>
<dbReference type="Proteomes" id="UP001497480">
    <property type="component" value="Unassembled WGS sequence"/>
</dbReference>
<dbReference type="AlphaFoldDB" id="A0AAV1W6Q4"/>
<organism evidence="1 2">
    <name type="scientific">Lupinus luteus</name>
    <name type="common">European yellow lupine</name>
    <dbReference type="NCBI Taxonomy" id="3873"/>
    <lineage>
        <taxon>Eukaryota</taxon>
        <taxon>Viridiplantae</taxon>
        <taxon>Streptophyta</taxon>
        <taxon>Embryophyta</taxon>
        <taxon>Tracheophyta</taxon>
        <taxon>Spermatophyta</taxon>
        <taxon>Magnoliopsida</taxon>
        <taxon>eudicotyledons</taxon>
        <taxon>Gunneridae</taxon>
        <taxon>Pentapetalae</taxon>
        <taxon>rosids</taxon>
        <taxon>fabids</taxon>
        <taxon>Fabales</taxon>
        <taxon>Fabaceae</taxon>
        <taxon>Papilionoideae</taxon>
        <taxon>50 kb inversion clade</taxon>
        <taxon>genistoids sensu lato</taxon>
        <taxon>core genistoids</taxon>
        <taxon>Genisteae</taxon>
        <taxon>Lupinus</taxon>
    </lineage>
</organism>
<proteinExistence type="predicted"/>
<reference evidence="1 2" key="1">
    <citation type="submission" date="2024-03" db="EMBL/GenBank/DDBJ databases">
        <authorList>
            <person name="Martinez-Hernandez J."/>
        </authorList>
    </citation>
    <scope>NUCLEOTIDE SEQUENCE [LARGE SCALE GENOMIC DNA]</scope>
</reference>
<accession>A0AAV1W6Q4</accession>
<name>A0AAV1W6Q4_LUPLU</name>
<sequence length="50" mass="5454">MGVNGTLGTNTMSSETNIFAAPTFVATTLMDANVQEERTLIMVNDYWALI</sequence>
<evidence type="ECO:0000313" key="2">
    <source>
        <dbReference type="Proteomes" id="UP001497480"/>
    </source>
</evidence>
<comment type="caution">
    <text evidence="1">The sequence shown here is derived from an EMBL/GenBank/DDBJ whole genome shotgun (WGS) entry which is preliminary data.</text>
</comment>
<dbReference type="EMBL" id="CAXHTB010000004">
    <property type="protein sequence ID" value="CAL0305064.1"/>
    <property type="molecule type" value="Genomic_DNA"/>
</dbReference>
<keyword evidence="2" id="KW-1185">Reference proteome</keyword>